<accession>A0A9D1V1N4</accession>
<proteinExistence type="predicted"/>
<reference evidence="1" key="1">
    <citation type="journal article" date="2021" name="PeerJ">
        <title>Extensive microbial diversity within the chicken gut microbiome revealed by metagenomics and culture.</title>
        <authorList>
            <person name="Gilroy R."/>
            <person name="Ravi A."/>
            <person name="Getino M."/>
            <person name="Pursley I."/>
            <person name="Horton D.L."/>
            <person name="Alikhan N.F."/>
            <person name="Baker D."/>
            <person name="Gharbi K."/>
            <person name="Hall N."/>
            <person name="Watson M."/>
            <person name="Adriaenssens E.M."/>
            <person name="Foster-Nyarko E."/>
            <person name="Jarju S."/>
            <person name="Secka A."/>
            <person name="Antonio M."/>
            <person name="Oren A."/>
            <person name="Chaudhuri R.R."/>
            <person name="La Ragione R."/>
            <person name="Hildebrand F."/>
            <person name="Pallen M.J."/>
        </authorList>
    </citation>
    <scope>NUCLEOTIDE SEQUENCE</scope>
    <source>
        <strain evidence="1">23274</strain>
    </source>
</reference>
<comment type="caution">
    <text evidence="1">The sequence shown here is derived from an EMBL/GenBank/DDBJ whole genome shotgun (WGS) entry which is preliminary data.</text>
</comment>
<dbReference type="EMBL" id="DXFT01000198">
    <property type="protein sequence ID" value="HIX04442.1"/>
    <property type="molecule type" value="Genomic_DNA"/>
</dbReference>
<organism evidence="1 2">
    <name type="scientific">Candidatus Odoribacter faecigallinarum</name>
    <dbReference type="NCBI Taxonomy" id="2838706"/>
    <lineage>
        <taxon>Bacteria</taxon>
        <taxon>Pseudomonadati</taxon>
        <taxon>Bacteroidota</taxon>
        <taxon>Bacteroidia</taxon>
        <taxon>Bacteroidales</taxon>
        <taxon>Odoribacteraceae</taxon>
        <taxon>Odoribacter</taxon>
    </lineage>
</organism>
<dbReference type="AlphaFoldDB" id="A0A9D1V1N4"/>
<protein>
    <submittedName>
        <fullName evidence="1">Uncharacterized protein</fullName>
    </submittedName>
</protein>
<sequence>MSETELRFDLEGVSNRHALFCACHHWVQGRIKSNITPIALPKIPRSFAHANERKKGDKSELKRL</sequence>
<evidence type="ECO:0000313" key="2">
    <source>
        <dbReference type="Proteomes" id="UP000824202"/>
    </source>
</evidence>
<dbReference type="Proteomes" id="UP000824202">
    <property type="component" value="Unassembled WGS sequence"/>
</dbReference>
<evidence type="ECO:0000313" key="1">
    <source>
        <dbReference type="EMBL" id="HIX04442.1"/>
    </source>
</evidence>
<reference evidence="1" key="2">
    <citation type="submission" date="2021-04" db="EMBL/GenBank/DDBJ databases">
        <authorList>
            <person name="Gilroy R."/>
        </authorList>
    </citation>
    <scope>NUCLEOTIDE SEQUENCE</scope>
    <source>
        <strain evidence="1">23274</strain>
    </source>
</reference>
<gene>
    <name evidence="1" type="ORF">H9863_10075</name>
</gene>
<name>A0A9D1V1N4_9BACT</name>